<evidence type="ECO:0000256" key="3">
    <source>
        <dbReference type="ARBA" id="ARBA00022729"/>
    </source>
</evidence>
<dbReference type="Gene3D" id="2.40.30.170">
    <property type="match status" value="1"/>
</dbReference>
<keyword evidence="4" id="KW-0574">Periplasm</keyword>
<dbReference type="InterPro" id="IPR050465">
    <property type="entry name" value="UPF0194_transport"/>
</dbReference>
<feature type="domain" description="CusB-like beta-barrel" evidence="8">
    <location>
        <begin position="245"/>
        <end position="327"/>
    </location>
</feature>
<name>A0A2T5BJ28_MYCDI</name>
<dbReference type="InterPro" id="IPR059052">
    <property type="entry name" value="HH_YbhG-like"/>
</dbReference>
<dbReference type="Gene3D" id="2.40.50.100">
    <property type="match status" value="1"/>
</dbReference>
<dbReference type="SUPFAM" id="SSF111369">
    <property type="entry name" value="HlyD-like secretion proteins"/>
    <property type="match status" value="1"/>
</dbReference>
<dbReference type="OrthoDB" id="9813967at2"/>
<comment type="caution">
    <text evidence="9">The sequence shown here is derived from an EMBL/GenBank/DDBJ whole genome shotgun (WGS) entry which is preliminary data.</text>
</comment>
<dbReference type="PANTHER" id="PTHR32347">
    <property type="entry name" value="EFFLUX SYSTEM COMPONENT YKNX-RELATED"/>
    <property type="match status" value="1"/>
</dbReference>
<keyword evidence="3" id="KW-0732">Signal</keyword>
<evidence type="ECO:0000256" key="1">
    <source>
        <dbReference type="ARBA" id="ARBA00004418"/>
    </source>
</evidence>
<dbReference type="PANTHER" id="PTHR32347:SF29">
    <property type="entry name" value="UPF0194 MEMBRANE PROTEIN YBHG"/>
    <property type="match status" value="1"/>
</dbReference>
<dbReference type="InterPro" id="IPR058792">
    <property type="entry name" value="Beta-barrel_RND_2"/>
</dbReference>
<feature type="coiled-coil region" evidence="6">
    <location>
        <begin position="184"/>
        <end position="211"/>
    </location>
</feature>
<reference evidence="9 10" key="1">
    <citation type="submission" date="2018-04" db="EMBL/GenBank/DDBJ databases">
        <title>Genomic Encyclopedia of Type Strains, Phase IV (KMG-IV): sequencing the most valuable type-strain genomes for metagenomic binning, comparative biology and taxonomic classification.</title>
        <authorList>
            <person name="Goeker M."/>
        </authorList>
    </citation>
    <scope>NUCLEOTIDE SEQUENCE [LARGE SCALE GENOMIC DNA]</scope>
    <source>
        <strain evidence="9 10">DSM 7138</strain>
    </source>
</reference>
<dbReference type="AlphaFoldDB" id="A0A2T5BJ28"/>
<evidence type="ECO:0000259" key="8">
    <source>
        <dbReference type="Pfam" id="PF25954"/>
    </source>
</evidence>
<keyword evidence="10" id="KW-1185">Reference proteome</keyword>
<dbReference type="Proteomes" id="UP000241247">
    <property type="component" value="Unassembled WGS sequence"/>
</dbReference>
<keyword evidence="5 6" id="KW-0175">Coiled coil</keyword>
<feature type="coiled-coil region" evidence="6">
    <location>
        <begin position="87"/>
        <end position="140"/>
    </location>
</feature>
<dbReference type="Pfam" id="PF25881">
    <property type="entry name" value="HH_YBHG"/>
    <property type="match status" value="1"/>
</dbReference>
<evidence type="ECO:0000313" key="10">
    <source>
        <dbReference type="Proteomes" id="UP000241247"/>
    </source>
</evidence>
<proteinExistence type="inferred from homology"/>
<gene>
    <name evidence="9" type="ORF">C7449_101642</name>
</gene>
<feature type="domain" description="YbhG-like alpha-helical hairpin" evidence="7">
    <location>
        <begin position="79"/>
        <end position="206"/>
    </location>
</feature>
<accession>A0A2T5BJ28</accession>
<organism evidence="9 10">
    <name type="scientific">Mycoplana dimorpha</name>
    <dbReference type="NCBI Taxonomy" id="28320"/>
    <lineage>
        <taxon>Bacteria</taxon>
        <taxon>Pseudomonadati</taxon>
        <taxon>Pseudomonadota</taxon>
        <taxon>Alphaproteobacteria</taxon>
        <taxon>Hyphomicrobiales</taxon>
        <taxon>Rhizobiaceae</taxon>
        <taxon>Mycoplana</taxon>
    </lineage>
</organism>
<evidence type="ECO:0000313" key="9">
    <source>
        <dbReference type="EMBL" id="PTM98972.1"/>
    </source>
</evidence>
<comment type="similarity">
    <text evidence="2">Belongs to the UPF0194 family.</text>
</comment>
<evidence type="ECO:0000256" key="5">
    <source>
        <dbReference type="ARBA" id="ARBA00023054"/>
    </source>
</evidence>
<evidence type="ECO:0000256" key="2">
    <source>
        <dbReference type="ARBA" id="ARBA00010602"/>
    </source>
</evidence>
<comment type="subcellular location">
    <subcellularLocation>
        <location evidence="1">Periplasm</location>
    </subcellularLocation>
</comment>
<evidence type="ECO:0000256" key="4">
    <source>
        <dbReference type="ARBA" id="ARBA00022764"/>
    </source>
</evidence>
<evidence type="ECO:0000256" key="6">
    <source>
        <dbReference type="SAM" id="Coils"/>
    </source>
</evidence>
<dbReference type="Pfam" id="PF25954">
    <property type="entry name" value="Beta-barrel_RND_2"/>
    <property type="match status" value="1"/>
</dbReference>
<sequence length="340" mass="36759">MSFSAPPCLVGILLLLAAVVGGAAWWYIYRDNASDELVLYGNVDFRQVSLAFNGSERVAEVLVEEGDRVKKDQVLGRLDTSRLLPQVAQAEAQAASQRANLARLKSGSRPEEIAQARANLESAKADAANAKIQYERQSDLALRAVASQRSLETLEATSRMADAKVAANQEALDLLVAGPRIEDIQEAEAQLHAAEANVSLLHQQLADAELKSPVDAVVRSRLIEPGEMASPTRAAFSLATVSPKWARAYVSEAELGRIRPGMKASVSVDSAPGRPFQGWIGFISPVAEFTPKTVQTEELRSSLVYEVRVFVDDPDNMLRLGMPATVRPILVNGETATAQQ</sequence>
<dbReference type="Gene3D" id="1.10.287.470">
    <property type="entry name" value="Helix hairpin bin"/>
    <property type="match status" value="1"/>
</dbReference>
<dbReference type="EMBL" id="PZZZ01000001">
    <property type="protein sequence ID" value="PTM98972.1"/>
    <property type="molecule type" value="Genomic_DNA"/>
</dbReference>
<protein>
    <submittedName>
        <fullName evidence="9">HlyD family secretion protein</fullName>
    </submittedName>
</protein>
<dbReference type="RefSeq" id="WP_108001293.1">
    <property type="nucleotide sequence ID" value="NZ_JBHEEX010000006.1"/>
</dbReference>
<evidence type="ECO:0000259" key="7">
    <source>
        <dbReference type="Pfam" id="PF25881"/>
    </source>
</evidence>
<dbReference type="GO" id="GO:0042597">
    <property type="term" value="C:periplasmic space"/>
    <property type="evidence" value="ECO:0007669"/>
    <property type="project" value="UniProtKB-SubCell"/>
</dbReference>